<dbReference type="SUPFAM" id="SSF49764">
    <property type="entry name" value="HSP20-like chaperones"/>
    <property type="match status" value="1"/>
</dbReference>
<evidence type="ECO:0000256" key="4">
    <source>
        <dbReference type="SAM" id="MobiDB-lite"/>
    </source>
</evidence>
<dbReference type="CDD" id="cd06464">
    <property type="entry name" value="ACD_sHsps-like"/>
    <property type="match status" value="1"/>
</dbReference>
<feature type="region of interest" description="Disordered" evidence="4">
    <location>
        <begin position="108"/>
        <end position="130"/>
    </location>
</feature>
<dbReference type="InterPro" id="IPR044587">
    <property type="entry name" value="HSP21-like"/>
</dbReference>
<name>A0A5D5AEX9_9EURY</name>
<evidence type="ECO:0000313" key="7">
    <source>
        <dbReference type="Proteomes" id="UP000324104"/>
    </source>
</evidence>
<dbReference type="PROSITE" id="PS01031">
    <property type="entry name" value="SHSP"/>
    <property type="match status" value="1"/>
</dbReference>
<dbReference type="Pfam" id="PF00011">
    <property type="entry name" value="HSP20"/>
    <property type="match status" value="1"/>
</dbReference>
<comment type="caution">
    <text evidence="6">The sequence shown here is derived from an EMBL/GenBank/DDBJ whole genome shotgun (WGS) entry which is preliminary data.</text>
</comment>
<accession>A0A5D5AEX9</accession>
<dbReference type="PANTHER" id="PTHR46733">
    <property type="entry name" value="26.5 KDA HEAT SHOCK PROTEIN, MITOCHONDRIAL"/>
    <property type="match status" value="1"/>
</dbReference>
<evidence type="ECO:0000259" key="5">
    <source>
        <dbReference type="PROSITE" id="PS01031"/>
    </source>
</evidence>
<protein>
    <submittedName>
        <fullName evidence="6">Hsp20/alpha crystallin family protein</fullName>
    </submittedName>
</protein>
<dbReference type="RefSeq" id="WP_149083125.1">
    <property type="nucleotide sequence ID" value="NZ_VTAW01000049.1"/>
</dbReference>
<dbReference type="InterPro" id="IPR002068">
    <property type="entry name" value="A-crystallin/Hsp20_dom"/>
</dbReference>
<reference evidence="6 7" key="1">
    <citation type="submission" date="2019-08" db="EMBL/GenBank/DDBJ databases">
        <title>Archaea genome.</title>
        <authorList>
            <person name="Kajale S."/>
            <person name="Shouche Y."/>
            <person name="Deshpande N."/>
            <person name="Sharma A."/>
        </authorList>
    </citation>
    <scope>NUCLEOTIDE SEQUENCE [LARGE SCALE GENOMIC DNA]</scope>
    <source>
        <strain evidence="6 7">ESP3B_9</strain>
    </source>
</reference>
<sequence>MSALRDALRDLSEDVFFDLLESEDAYLVVLDVPGITADSLEVSVENRRLTVDAHREKDLPGEFRYLEENRSLFVDVDLPLPRDARGGETDVAVERGVLEVTIPKCESPETTIDVVEHSDEDSDDHRDEPR</sequence>
<gene>
    <name evidence="6" type="ORF">FYC77_19315</name>
</gene>
<organism evidence="6 7">
    <name type="scientific">Natrialba swarupiae</name>
    <dbReference type="NCBI Taxonomy" id="2448032"/>
    <lineage>
        <taxon>Archaea</taxon>
        <taxon>Methanobacteriati</taxon>
        <taxon>Methanobacteriota</taxon>
        <taxon>Stenosarchaea group</taxon>
        <taxon>Halobacteria</taxon>
        <taxon>Halobacteriales</taxon>
        <taxon>Natrialbaceae</taxon>
        <taxon>Natrialba</taxon>
    </lineage>
</organism>
<evidence type="ECO:0000256" key="1">
    <source>
        <dbReference type="ARBA" id="ARBA00023016"/>
    </source>
</evidence>
<feature type="domain" description="SHSP" evidence="5">
    <location>
        <begin position="6"/>
        <end position="120"/>
    </location>
</feature>
<keyword evidence="7" id="KW-1185">Reference proteome</keyword>
<dbReference type="GO" id="GO:0009408">
    <property type="term" value="P:response to heat"/>
    <property type="evidence" value="ECO:0007669"/>
    <property type="project" value="InterPro"/>
</dbReference>
<evidence type="ECO:0000313" key="6">
    <source>
        <dbReference type="EMBL" id="TYT60339.1"/>
    </source>
</evidence>
<dbReference type="PANTHER" id="PTHR46733:SF4">
    <property type="entry name" value="HEAT SHOCK PROTEIN 21, CHLOROPLASTIC"/>
    <property type="match status" value="1"/>
</dbReference>
<dbReference type="InterPro" id="IPR008978">
    <property type="entry name" value="HSP20-like_chaperone"/>
</dbReference>
<dbReference type="Proteomes" id="UP000324104">
    <property type="component" value="Unassembled WGS sequence"/>
</dbReference>
<evidence type="ECO:0000256" key="2">
    <source>
        <dbReference type="PROSITE-ProRule" id="PRU00285"/>
    </source>
</evidence>
<evidence type="ECO:0000256" key="3">
    <source>
        <dbReference type="RuleBase" id="RU003616"/>
    </source>
</evidence>
<keyword evidence="1" id="KW-0346">Stress response</keyword>
<dbReference type="Gene3D" id="2.60.40.790">
    <property type="match status" value="1"/>
</dbReference>
<proteinExistence type="inferred from homology"/>
<dbReference type="EMBL" id="VTAW01000049">
    <property type="protein sequence ID" value="TYT60339.1"/>
    <property type="molecule type" value="Genomic_DNA"/>
</dbReference>
<dbReference type="AlphaFoldDB" id="A0A5D5AEX9"/>
<comment type="similarity">
    <text evidence="2 3">Belongs to the small heat shock protein (HSP20) family.</text>
</comment>